<accession>A0A1A9ZXT7</accession>
<dbReference type="Proteomes" id="UP000092445">
    <property type="component" value="Unassembled WGS sequence"/>
</dbReference>
<dbReference type="AlphaFoldDB" id="A0A1A9ZXT7"/>
<reference evidence="2" key="1">
    <citation type="submission" date="2014-03" db="EMBL/GenBank/DDBJ databases">
        <authorList>
            <person name="Aksoy S."/>
            <person name="Warren W."/>
            <person name="Wilson R.K."/>
        </authorList>
    </citation>
    <scope>NUCLEOTIDE SEQUENCE [LARGE SCALE GENOMIC DNA]</scope>
    <source>
        <strain evidence="2">IAEA</strain>
    </source>
</reference>
<dbReference type="EnsemblMetazoa" id="GPAI028399-RA">
    <property type="protein sequence ID" value="GPAI028399-PA"/>
    <property type="gene ID" value="GPAI028399"/>
</dbReference>
<dbReference type="VEuPathDB" id="VectorBase:GPAI028399"/>
<keyword evidence="2" id="KW-1185">Reference proteome</keyword>
<name>A0A1A9ZXT7_GLOPL</name>
<proteinExistence type="predicted"/>
<protein>
    <submittedName>
        <fullName evidence="1">Uncharacterized protein</fullName>
    </submittedName>
</protein>
<organism evidence="1 2">
    <name type="scientific">Glossina pallidipes</name>
    <name type="common">Tsetse fly</name>
    <dbReference type="NCBI Taxonomy" id="7398"/>
    <lineage>
        <taxon>Eukaryota</taxon>
        <taxon>Metazoa</taxon>
        <taxon>Ecdysozoa</taxon>
        <taxon>Arthropoda</taxon>
        <taxon>Hexapoda</taxon>
        <taxon>Insecta</taxon>
        <taxon>Pterygota</taxon>
        <taxon>Neoptera</taxon>
        <taxon>Endopterygota</taxon>
        <taxon>Diptera</taxon>
        <taxon>Brachycera</taxon>
        <taxon>Muscomorpha</taxon>
        <taxon>Hippoboscoidea</taxon>
        <taxon>Glossinidae</taxon>
        <taxon>Glossina</taxon>
    </lineage>
</organism>
<evidence type="ECO:0000313" key="1">
    <source>
        <dbReference type="EnsemblMetazoa" id="GPAI028399-PA"/>
    </source>
</evidence>
<evidence type="ECO:0000313" key="2">
    <source>
        <dbReference type="Proteomes" id="UP000092445"/>
    </source>
</evidence>
<reference evidence="1" key="2">
    <citation type="submission" date="2020-05" db="UniProtKB">
        <authorList>
            <consortium name="EnsemblMetazoa"/>
        </authorList>
    </citation>
    <scope>IDENTIFICATION</scope>
    <source>
        <strain evidence="1">IAEA</strain>
    </source>
</reference>
<sequence>MLLHKRLNENSNSRLLKRLADGLKYNRVCLRGKCYAHNHSARFRFAKKDFESMFSNYRSQQKTIAAVGFCDTNTCVWLVNSGDLEIKLLKCFQMTSRPLCTISQ</sequence>